<dbReference type="EMBL" id="RJKE01000001">
    <property type="protein sequence ID" value="ROO85407.1"/>
    <property type="molecule type" value="Genomic_DNA"/>
</dbReference>
<dbReference type="InterPro" id="IPR050741">
    <property type="entry name" value="Acyl-CoA_dehydrogenase"/>
</dbReference>
<dbReference type="GO" id="GO:0016712">
    <property type="term" value="F:oxidoreductase activity, acting on paired donors, with incorporation or reduction of molecular oxygen, reduced flavin or flavoprotein as one donor, and incorporation of one atom of oxygen"/>
    <property type="evidence" value="ECO:0007669"/>
    <property type="project" value="TreeGrafter"/>
</dbReference>
<reference evidence="7 8" key="1">
    <citation type="submission" date="2018-11" db="EMBL/GenBank/DDBJ databases">
        <title>Sequencing the genomes of 1000 actinobacteria strains.</title>
        <authorList>
            <person name="Klenk H.-P."/>
        </authorList>
    </citation>
    <scope>NUCLEOTIDE SEQUENCE [LARGE SCALE GENOMIC DNA]</scope>
    <source>
        <strain evidence="7 8">DSM 44254</strain>
    </source>
</reference>
<dbReference type="InterPro" id="IPR013107">
    <property type="entry name" value="Acyl-CoA_DH_C"/>
</dbReference>
<dbReference type="PANTHER" id="PTHR48083">
    <property type="entry name" value="MEDIUM-CHAIN SPECIFIC ACYL-COA DEHYDROGENASE, MITOCHONDRIAL-RELATED"/>
    <property type="match status" value="1"/>
</dbReference>
<dbReference type="InterPro" id="IPR013786">
    <property type="entry name" value="AcylCoA_DH/ox_N"/>
</dbReference>
<dbReference type="GO" id="GO:0033539">
    <property type="term" value="P:fatty acid beta-oxidation using acyl-CoA dehydrogenase"/>
    <property type="evidence" value="ECO:0007669"/>
    <property type="project" value="TreeGrafter"/>
</dbReference>
<proteinExistence type="inferred from homology"/>
<dbReference type="Pfam" id="PF08028">
    <property type="entry name" value="Acyl-CoA_dh_2"/>
    <property type="match status" value="1"/>
</dbReference>
<dbReference type="Proteomes" id="UP000272400">
    <property type="component" value="Unassembled WGS sequence"/>
</dbReference>
<dbReference type="RefSeq" id="WP_123664920.1">
    <property type="nucleotide sequence ID" value="NZ_RJKE01000001.1"/>
</dbReference>
<dbReference type="InterPro" id="IPR006091">
    <property type="entry name" value="Acyl-CoA_Oxase/DH_mid-dom"/>
</dbReference>
<organism evidence="7 8">
    <name type="scientific">Actinocorallia herbida</name>
    <dbReference type="NCBI Taxonomy" id="58109"/>
    <lineage>
        <taxon>Bacteria</taxon>
        <taxon>Bacillati</taxon>
        <taxon>Actinomycetota</taxon>
        <taxon>Actinomycetes</taxon>
        <taxon>Streptosporangiales</taxon>
        <taxon>Thermomonosporaceae</taxon>
        <taxon>Actinocorallia</taxon>
    </lineage>
</organism>
<keyword evidence="2" id="KW-0560">Oxidoreductase</keyword>
<evidence type="ECO:0000259" key="5">
    <source>
        <dbReference type="Pfam" id="PF02771"/>
    </source>
</evidence>
<comment type="caution">
    <text evidence="7">The sequence shown here is derived from an EMBL/GenBank/DDBJ whole genome shotgun (WGS) entry which is preliminary data.</text>
</comment>
<dbReference type="GO" id="GO:0050660">
    <property type="term" value="F:flavin adenine dinucleotide binding"/>
    <property type="evidence" value="ECO:0007669"/>
    <property type="project" value="InterPro"/>
</dbReference>
<evidence type="ECO:0000256" key="3">
    <source>
        <dbReference type="ARBA" id="ARBA00049661"/>
    </source>
</evidence>
<name>A0A3N1CVU1_9ACTN</name>
<dbReference type="PANTHER" id="PTHR48083:SF19">
    <property type="entry name" value="FLAVIN-DEPENDENT MONOOXYGENASE, OXYGENASE SUBUNIT HSAA"/>
    <property type="match status" value="1"/>
</dbReference>
<dbReference type="AlphaFoldDB" id="A0A3N1CVU1"/>
<dbReference type="InterPro" id="IPR036250">
    <property type="entry name" value="AcylCo_DH-like_C"/>
</dbReference>
<evidence type="ECO:0000256" key="2">
    <source>
        <dbReference type="ARBA" id="ARBA00023002"/>
    </source>
</evidence>
<comment type="similarity">
    <text evidence="3">Belongs to the HpaH/HsaA monooxygenase family.</text>
</comment>
<dbReference type="InterPro" id="IPR009100">
    <property type="entry name" value="AcylCoA_DH/oxidase_NM_dom_sf"/>
</dbReference>
<evidence type="ECO:0000259" key="4">
    <source>
        <dbReference type="Pfam" id="PF02770"/>
    </source>
</evidence>
<dbReference type="Gene3D" id="2.40.110.10">
    <property type="entry name" value="Butyryl-CoA Dehydrogenase, subunit A, domain 2"/>
    <property type="match status" value="1"/>
</dbReference>
<gene>
    <name evidence="7" type="ORF">EDD29_2950</name>
</gene>
<dbReference type="OrthoDB" id="571684at2"/>
<dbReference type="GO" id="GO:0005737">
    <property type="term" value="C:cytoplasm"/>
    <property type="evidence" value="ECO:0007669"/>
    <property type="project" value="TreeGrafter"/>
</dbReference>
<dbReference type="GO" id="GO:0003995">
    <property type="term" value="F:acyl-CoA dehydrogenase activity"/>
    <property type="evidence" value="ECO:0007669"/>
    <property type="project" value="TreeGrafter"/>
</dbReference>
<sequence length="405" mass="43279">MTAPLPVADDEAAYERLAARFRPVFARIAEGTVDRELHRGLAHEPVAWLKEAGFGAVRVPVELGGSGASVTQLFRLLVELGEADSNLPQILRAHFGLLEERLHDADGDARERWLKRIGAGAIIGNATTEIGGGALGAVGTTLTGDGPTWELTGTKHYSTGSLYADWIAVLARRGEEAQGFALVAADAPGVERIDDWDGFGQRLTGSGTTVLEGAEVEPADVFWFADRGPNYMIAFYQLFHLATLSGIGRAVVRDAAEYVRGRKRVFSHGSGPSPAEDPLVQQVVGRISGLAFAAEATTLAAVARLEAINALRAAGEVPQEVFDAAEIAASQAHITVADTVLRAANLLFETGGASTVQRTKALDRHWRNARTLAVHNPVIYKERVVGDHLVNQAAPAYSWIVGVRK</sequence>
<dbReference type="SUPFAM" id="SSF56645">
    <property type="entry name" value="Acyl-CoA dehydrogenase NM domain-like"/>
    <property type="match status" value="1"/>
</dbReference>
<dbReference type="Gene3D" id="1.20.140.10">
    <property type="entry name" value="Butyryl-CoA Dehydrogenase, subunit A, domain 3"/>
    <property type="match status" value="1"/>
</dbReference>
<dbReference type="Gene3D" id="1.10.540.10">
    <property type="entry name" value="Acyl-CoA dehydrogenase/oxidase, N-terminal domain"/>
    <property type="match status" value="1"/>
</dbReference>
<dbReference type="Pfam" id="PF02770">
    <property type="entry name" value="Acyl-CoA_dh_M"/>
    <property type="match status" value="1"/>
</dbReference>
<dbReference type="Pfam" id="PF02771">
    <property type="entry name" value="Acyl-CoA_dh_N"/>
    <property type="match status" value="1"/>
</dbReference>
<evidence type="ECO:0000256" key="1">
    <source>
        <dbReference type="ARBA" id="ARBA00022630"/>
    </source>
</evidence>
<dbReference type="SUPFAM" id="SSF47203">
    <property type="entry name" value="Acyl-CoA dehydrogenase C-terminal domain-like"/>
    <property type="match status" value="1"/>
</dbReference>
<dbReference type="InterPro" id="IPR046373">
    <property type="entry name" value="Acyl-CoA_Oxase/DH_mid-dom_sf"/>
</dbReference>
<feature type="domain" description="Acyl-CoA dehydrogenase/oxidase N-terminal" evidence="5">
    <location>
        <begin position="40"/>
        <end position="120"/>
    </location>
</feature>
<evidence type="ECO:0000259" key="6">
    <source>
        <dbReference type="Pfam" id="PF08028"/>
    </source>
</evidence>
<dbReference type="InterPro" id="IPR037069">
    <property type="entry name" value="AcylCoA_DH/ox_N_sf"/>
</dbReference>
<keyword evidence="1" id="KW-0285">Flavoprotein</keyword>
<accession>A0A3N1CVU1</accession>
<dbReference type="PIRSF" id="PIRSF016578">
    <property type="entry name" value="HsaA"/>
    <property type="match status" value="1"/>
</dbReference>
<evidence type="ECO:0000313" key="7">
    <source>
        <dbReference type="EMBL" id="ROO85407.1"/>
    </source>
</evidence>
<protein>
    <submittedName>
        <fullName evidence="7">Alkylation response protein AidB-like acyl-CoA dehydrogenase</fullName>
    </submittedName>
</protein>
<keyword evidence="8" id="KW-1185">Reference proteome</keyword>
<feature type="domain" description="Acyl-CoA oxidase/dehydrogenase middle" evidence="4">
    <location>
        <begin position="126"/>
        <end position="212"/>
    </location>
</feature>
<evidence type="ECO:0000313" key="8">
    <source>
        <dbReference type="Proteomes" id="UP000272400"/>
    </source>
</evidence>
<feature type="domain" description="Acyl-CoA dehydrogenase C-terminal" evidence="6">
    <location>
        <begin position="243"/>
        <end position="376"/>
    </location>
</feature>